<reference evidence="1" key="2">
    <citation type="submission" date="2018-07" db="EMBL/GenBank/DDBJ databases">
        <authorList>
            <consortium name="NCBI Pathogen Detection Project"/>
        </authorList>
    </citation>
    <scope>NUCLEOTIDE SEQUENCE</scope>
    <source>
        <strain evidence="1">23-88</strain>
    </source>
</reference>
<protein>
    <submittedName>
        <fullName evidence="1">RHS repeat protein</fullName>
    </submittedName>
</protein>
<dbReference type="Gene3D" id="2.180.10.10">
    <property type="entry name" value="RHS repeat-associated core"/>
    <property type="match status" value="3"/>
</dbReference>
<dbReference type="InterPro" id="IPR050708">
    <property type="entry name" value="T6SS_VgrG/RHS"/>
</dbReference>
<comment type="caution">
    <text evidence="1">The sequence shown here is derived from an EMBL/GenBank/DDBJ whole genome shotgun (WGS) entry which is preliminary data.</text>
</comment>
<dbReference type="Pfam" id="PF05593">
    <property type="entry name" value="RHS_repeat"/>
    <property type="match status" value="5"/>
</dbReference>
<feature type="non-terminal residue" evidence="1">
    <location>
        <position position="1"/>
    </location>
</feature>
<dbReference type="SUPFAM" id="SSF69304">
    <property type="entry name" value="Tricorn protease N-terminal domain"/>
    <property type="match status" value="1"/>
</dbReference>
<dbReference type="EMBL" id="DAARWD010000056">
    <property type="protein sequence ID" value="HAE4191531.1"/>
    <property type="molecule type" value="Genomic_DNA"/>
</dbReference>
<proteinExistence type="predicted"/>
<organism evidence="1">
    <name type="scientific">Salmonella enterica subsp. houtenae serovar 1,40:z4,z32:-</name>
    <dbReference type="NCBI Taxonomy" id="1967604"/>
    <lineage>
        <taxon>Bacteria</taxon>
        <taxon>Pseudomonadati</taxon>
        <taxon>Pseudomonadota</taxon>
        <taxon>Gammaproteobacteria</taxon>
        <taxon>Enterobacterales</taxon>
        <taxon>Enterobacteriaceae</taxon>
        <taxon>Salmonella</taxon>
    </lineage>
</organism>
<dbReference type="InterPro" id="IPR031325">
    <property type="entry name" value="RHS_repeat"/>
</dbReference>
<name>A0A730ZU77_SALHO</name>
<sequence length="286" mass="31930">VTEQHNPAGLSYTYDYQKNAVAITDSLTRREVLHTEGEGGLKRVIKEEQADGSAITREFDNAGRMVAMTDAAGRKTGYRLNISSGNVTEIVTPDGRSVRFSYNDQRQLISTTGTDGLRSQQAFDNRGRLTEEKSRSGDITRYFYDDPDNELPSAIEDATGSRKQMTWSRYGQLLTLTDCSGYQTRYEYNRFGQVTALHQEEGLSQYRAYDERGRLVSQQDSAGHETRYEYNIAGDLTAVIHPDGSRQTTEYDAAGHPVSTTEGGLTRQMEYDAAGRVTRLVNENGA</sequence>
<dbReference type="NCBIfam" id="TIGR01643">
    <property type="entry name" value="YD_repeat_2x"/>
    <property type="match status" value="6"/>
</dbReference>
<evidence type="ECO:0000313" key="1">
    <source>
        <dbReference type="EMBL" id="HAE4191531.1"/>
    </source>
</evidence>
<reference evidence="1" key="1">
    <citation type="journal article" date="2018" name="Genome Biol.">
        <title>SKESA: strategic k-mer extension for scrupulous assemblies.</title>
        <authorList>
            <person name="Souvorov A."/>
            <person name="Agarwala R."/>
            <person name="Lipman D.J."/>
        </authorList>
    </citation>
    <scope>NUCLEOTIDE SEQUENCE</scope>
    <source>
        <strain evidence="1">23-88</strain>
    </source>
</reference>
<dbReference type="PANTHER" id="PTHR32305">
    <property type="match status" value="1"/>
</dbReference>
<gene>
    <name evidence="1" type="ORF">GND90_004613</name>
</gene>
<dbReference type="InterPro" id="IPR006530">
    <property type="entry name" value="YD"/>
</dbReference>
<feature type="non-terminal residue" evidence="1">
    <location>
        <position position="286"/>
    </location>
</feature>
<accession>A0A730ZU77</accession>
<dbReference type="PANTHER" id="PTHR32305:SF15">
    <property type="entry name" value="PROTEIN RHSA-RELATED"/>
    <property type="match status" value="1"/>
</dbReference>
<dbReference type="AlphaFoldDB" id="A0A730ZU77"/>